<evidence type="ECO:0000259" key="2">
    <source>
        <dbReference type="Pfam" id="PF23635"/>
    </source>
</evidence>
<dbReference type="PANTHER" id="PTHR32133">
    <property type="entry name" value="OS07G0120400 PROTEIN"/>
    <property type="match status" value="1"/>
</dbReference>
<dbReference type="SUPFAM" id="SSF50965">
    <property type="entry name" value="Galactose oxidase, central domain"/>
    <property type="match status" value="1"/>
</dbReference>
<dbReference type="Pfam" id="PF00646">
    <property type="entry name" value="F-box"/>
    <property type="match status" value="1"/>
</dbReference>
<dbReference type="InterPro" id="IPR036047">
    <property type="entry name" value="F-box-like_dom_sf"/>
</dbReference>
<dbReference type="SUPFAM" id="SSF81383">
    <property type="entry name" value="F-box domain"/>
    <property type="match status" value="1"/>
</dbReference>
<gene>
    <name evidence="3" type="ORF">EJB05_14411</name>
</gene>
<dbReference type="PANTHER" id="PTHR32133:SF348">
    <property type="entry name" value="F-BOX DOMAIN-CONTAINING PROTEIN"/>
    <property type="match status" value="1"/>
</dbReference>
<accession>A0A5J9VZ90</accession>
<evidence type="ECO:0000313" key="4">
    <source>
        <dbReference type="Proteomes" id="UP000324897"/>
    </source>
</evidence>
<proteinExistence type="predicted"/>
<reference evidence="3 4" key="1">
    <citation type="journal article" date="2019" name="Sci. Rep.">
        <title>A high-quality genome of Eragrostis curvula grass provides insights into Poaceae evolution and supports new strategies to enhance forage quality.</title>
        <authorList>
            <person name="Carballo J."/>
            <person name="Santos B.A.C.M."/>
            <person name="Zappacosta D."/>
            <person name="Garbus I."/>
            <person name="Selva J.P."/>
            <person name="Gallo C.A."/>
            <person name="Diaz A."/>
            <person name="Albertini E."/>
            <person name="Caccamo M."/>
            <person name="Echenique V."/>
        </authorList>
    </citation>
    <scope>NUCLEOTIDE SEQUENCE [LARGE SCALE GENOMIC DNA]</scope>
    <source>
        <strain evidence="4">cv. Victoria</strain>
        <tissue evidence="3">Leaf</tissue>
    </source>
</reference>
<dbReference type="Proteomes" id="UP000324897">
    <property type="component" value="Chromosome 4"/>
</dbReference>
<dbReference type="EMBL" id="RWGY01000007">
    <property type="protein sequence ID" value="TVU40926.1"/>
    <property type="molecule type" value="Genomic_DNA"/>
</dbReference>
<dbReference type="Gene3D" id="1.20.1280.50">
    <property type="match status" value="1"/>
</dbReference>
<feature type="domain" description="F-box protein AT5G49610-like beta-propeller" evidence="2">
    <location>
        <begin position="99"/>
        <end position="356"/>
    </location>
</feature>
<dbReference type="InterPro" id="IPR056594">
    <property type="entry name" value="AT5G49610-like_b-prop"/>
</dbReference>
<dbReference type="InterPro" id="IPR001810">
    <property type="entry name" value="F-box_dom"/>
</dbReference>
<evidence type="ECO:0000259" key="1">
    <source>
        <dbReference type="Pfam" id="PF00646"/>
    </source>
</evidence>
<protein>
    <submittedName>
        <fullName evidence="3">Uncharacterized protein</fullName>
    </submittedName>
</protein>
<comment type="caution">
    <text evidence="3">The sequence shown here is derived from an EMBL/GenBank/DDBJ whole genome shotgun (WGS) entry which is preliminary data.</text>
</comment>
<keyword evidence="4" id="KW-1185">Reference proteome</keyword>
<evidence type="ECO:0000313" key="3">
    <source>
        <dbReference type="EMBL" id="TVU40926.1"/>
    </source>
</evidence>
<name>A0A5J9VZ90_9POAL</name>
<dbReference type="AlphaFoldDB" id="A0A5J9VZ90"/>
<feature type="domain" description="F-box" evidence="1">
    <location>
        <begin position="7"/>
        <end position="48"/>
    </location>
</feature>
<organism evidence="3 4">
    <name type="scientific">Eragrostis curvula</name>
    <name type="common">weeping love grass</name>
    <dbReference type="NCBI Taxonomy" id="38414"/>
    <lineage>
        <taxon>Eukaryota</taxon>
        <taxon>Viridiplantae</taxon>
        <taxon>Streptophyta</taxon>
        <taxon>Embryophyta</taxon>
        <taxon>Tracheophyta</taxon>
        <taxon>Spermatophyta</taxon>
        <taxon>Magnoliopsida</taxon>
        <taxon>Liliopsida</taxon>
        <taxon>Poales</taxon>
        <taxon>Poaceae</taxon>
        <taxon>PACMAD clade</taxon>
        <taxon>Chloridoideae</taxon>
        <taxon>Eragrostideae</taxon>
        <taxon>Eragrostidinae</taxon>
        <taxon>Eragrostis</taxon>
    </lineage>
</organism>
<dbReference type="OrthoDB" id="582030at2759"/>
<dbReference type="Pfam" id="PF23635">
    <property type="entry name" value="Beta-prop_AT5G49610-like"/>
    <property type="match status" value="1"/>
</dbReference>
<sequence length="462" mass="51306">MALPTELVDDVTAEILLRLPPDEPEHLFRASLVCKPWLRLLSDPAFLRRYRAFHGAPPLLGVLHRLQVLDGDPKPCFTPTTAVPAFPHPGSDGRDTRALDCRHGRALIHMWEDEIASLLVWDPVTGNRHILPEPNIDWMAYSATVFCAVAGCDHLDCHGGLFGVAFVGTDGDLDGIWASVYSSQTGAWSEPTHLKNGAYYYVQPRRGILIGDEIYFTLSQSRAIVKYDWRKNCLSPCNPPPPETYKGWVTLMVMEDSSLGFAGIEDSRLYLWRRKVNAEGAAEWVQHRVIELESLVPMAGNGDIAYVVGFAEGVGIIFVKTSAGLFTIKLKTGHVRKVDEPGVYFSVLPYMSFYTPECSRFSLQARTQRKAIAEGAAEWVQCRVIELETMVPMAGNGNWAHVVGFAEDVSIIFVKTSAGLFMIKLKSGHVRKVGEPGDYFNALPYMSFYIPVNKITSKAGIL</sequence>
<dbReference type="InterPro" id="IPR011043">
    <property type="entry name" value="Gal_Oxase/kelch_b-propeller"/>
</dbReference>
<dbReference type="Gramene" id="TVU40926">
    <property type="protein sequence ID" value="TVU40926"/>
    <property type="gene ID" value="EJB05_14411"/>
</dbReference>